<dbReference type="InterPro" id="IPR036986">
    <property type="entry name" value="S4_RNA-bd_sf"/>
</dbReference>
<dbReference type="AlphaFoldDB" id="A0A3B1E1X7"/>
<dbReference type="CDD" id="cd02440">
    <property type="entry name" value="AdoMet_MTases"/>
    <property type="match status" value="1"/>
</dbReference>
<keyword evidence="4" id="KW-0808">Transferase</keyword>
<accession>A0A3B1E1X7</accession>
<gene>
    <name evidence="4" type="ORF">MNB_ARC-1_122</name>
</gene>
<protein>
    <submittedName>
        <fullName evidence="4">RNA binding methyltransferase FtsJ like</fullName>
    </submittedName>
</protein>
<dbReference type="SUPFAM" id="SSF53335">
    <property type="entry name" value="S-adenosyl-L-methionine-dependent methyltransferases"/>
    <property type="match status" value="1"/>
</dbReference>
<dbReference type="InterPro" id="IPR029063">
    <property type="entry name" value="SAM-dependent_MTases_sf"/>
</dbReference>
<evidence type="ECO:0000256" key="1">
    <source>
        <dbReference type="ARBA" id="ARBA00022884"/>
    </source>
</evidence>
<name>A0A3B1E1X7_9ZZZZ</name>
<evidence type="ECO:0000259" key="3">
    <source>
        <dbReference type="SMART" id="SM00363"/>
    </source>
</evidence>
<keyword evidence="4" id="KW-0489">Methyltransferase</keyword>
<dbReference type="SUPFAM" id="SSF55174">
    <property type="entry name" value="Alpha-L RNA-binding motif"/>
    <property type="match status" value="1"/>
</dbReference>
<dbReference type="InterPro" id="IPR002877">
    <property type="entry name" value="RNA_MeTrfase_FtsJ_dom"/>
</dbReference>
<dbReference type="GO" id="GO:0008168">
    <property type="term" value="F:methyltransferase activity"/>
    <property type="evidence" value="ECO:0007669"/>
    <property type="project" value="UniProtKB-KW"/>
</dbReference>
<evidence type="ECO:0000313" key="4">
    <source>
        <dbReference type="EMBL" id="VAY87819.1"/>
    </source>
</evidence>
<dbReference type="EMBL" id="UOYO01000035">
    <property type="protein sequence ID" value="VAY87819.1"/>
    <property type="molecule type" value="Genomic_DNA"/>
</dbReference>
<dbReference type="CDD" id="cd00165">
    <property type="entry name" value="S4"/>
    <property type="match status" value="1"/>
</dbReference>
<dbReference type="Gene3D" id="3.40.50.150">
    <property type="entry name" value="Vaccinia Virus protein VP39"/>
    <property type="match status" value="1"/>
</dbReference>
<dbReference type="GO" id="GO:0003723">
    <property type="term" value="F:RNA binding"/>
    <property type="evidence" value="ECO:0007669"/>
    <property type="project" value="UniProtKB-KW"/>
</dbReference>
<dbReference type="PANTHER" id="PTHR32319">
    <property type="entry name" value="BACTERIAL HEMOLYSIN-LIKE PROTEIN"/>
    <property type="match status" value="1"/>
</dbReference>
<evidence type="ECO:0000256" key="2">
    <source>
        <dbReference type="ARBA" id="ARBA00029460"/>
    </source>
</evidence>
<dbReference type="NCBIfam" id="TIGR00478">
    <property type="entry name" value="tly"/>
    <property type="match status" value="1"/>
</dbReference>
<dbReference type="InterPro" id="IPR047048">
    <property type="entry name" value="TlyA"/>
</dbReference>
<dbReference type="GO" id="GO:0032259">
    <property type="term" value="P:methylation"/>
    <property type="evidence" value="ECO:0007669"/>
    <property type="project" value="UniProtKB-KW"/>
</dbReference>
<dbReference type="PANTHER" id="PTHR32319:SF0">
    <property type="entry name" value="BACTERIAL HEMOLYSIN-LIKE PROTEIN"/>
    <property type="match status" value="1"/>
</dbReference>
<dbReference type="Pfam" id="PF01479">
    <property type="entry name" value="S4"/>
    <property type="match status" value="1"/>
</dbReference>
<dbReference type="PROSITE" id="PS50889">
    <property type="entry name" value="S4"/>
    <property type="match status" value="1"/>
</dbReference>
<proteinExistence type="inferred from homology"/>
<organism evidence="4">
    <name type="scientific">hydrothermal vent metagenome</name>
    <dbReference type="NCBI Taxonomy" id="652676"/>
    <lineage>
        <taxon>unclassified sequences</taxon>
        <taxon>metagenomes</taxon>
        <taxon>ecological metagenomes</taxon>
    </lineage>
</organism>
<dbReference type="SMART" id="SM00363">
    <property type="entry name" value="S4"/>
    <property type="match status" value="1"/>
</dbReference>
<reference evidence="4" key="1">
    <citation type="submission" date="2018-10" db="EMBL/GenBank/DDBJ databases">
        <authorList>
            <person name="Aoki K."/>
        </authorList>
    </citation>
    <scope>NUCLEOTIDE SEQUENCE</scope>
</reference>
<dbReference type="InterPro" id="IPR002942">
    <property type="entry name" value="S4_RNA-bd"/>
</dbReference>
<feature type="domain" description="RNA-binding S4" evidence="3">
    <location>
        <begin position="1"/>
        <end position="67"/>
    </location>
</feature>
<dbReference type="InterPro" id="IPR004538">
    <property type="entry name" value="Hemolysin_A/TlyA"/>
</dbReference>
<keyword evidence="1" id="KW-0694">RNA-binding</keyword>
<comment type="similarity">
    <text evidence="2">Belongs to the TlyA family.</text>
</comment>
<dbReference type="Gene3D" id="3.10.290.10">
    <property type="entry name" value="RNA-binding S4 domain"/>
    <property type="match status" value="1"/>
</dbReference>
<sequence length="238" mass="27894">MRLDIYLVKYYNIQSRNKSYELIKSKKIKIDGRFVTKPSFHIEKFDNRNVEILEDILYVSRASLKLKYFLEEIKDVEFKNKLVLDIGSSTGGFTQVLLEYGIRSVTCVDVGSNQLHDVIRNNTKVIIQENTDIRKFKSDFKYDIITCDVSFISIHNILEQINALAKRDIIILFKPQFEVGVDVKRNRAGVVKDVGSIQRAKQYFLDQVFKLRWKLICSNMSQIEGKRGNIEELFYFKK</sequence>
<dbReference type="Pfam" id="PF01728">
    <property type="entry name" value="FtsJ"/>
    <property type="match status" value="1"/>
</dbReference>